<evidence type="ECO:0000313" key="3">
    <source>
        <dbReference type="EMBL" id="GHJ86681.1"/>
    </source>
</evidence>
<dbReference type="InterPro" id="IPR000772">
    <property type="entry name" value="Ricin_B_lectin"/>
</dbReference>
<dbReference type="AlphaFoldDB" id="A0A8H3YGH5"/>
<keyword evidence="1" id="KW-0732">Signal</keyword>
<protein>
    <recommendedName>
        <fullName evidence="2">Ricin B lectin domain-containing protein</fullName>
    </recommendedName>
</protein>
<evidence type="ECO:0000259" key="2">
    <source>
        <dbReference type="SMART" id="SM00458"/>
    </source>
</evidence>
<dbReference type="EMBL" id="BLZA01000019">
    <property type="protein sequence ID" value="GHJ86681.1"/>
    <property type="molecule type" value="Genomic_DNA"/>
</dbReference>
<accession>A0A8H3YGH5</accession>
<proteinExistence type="predicted"/>
<dbReference type="PROSITE" id="PS50231">
    <property type="entry name" value="RICIN_B_LECTIN"/>
    <property type="match status" value="2"/>
</dbReference>
<evidence type="ECO:0000256" key="1">
    <source>
        <dbReference type="SAM" id="SignalP"/>
    </source>
</evidence>
<comment type="caution">
    <text evidence="3">The sequence shown here is derived from an EMBL/GenBank/DDBJ whole genome shotgun (WGS) entry which is preliminary data.</text>
</comment>
<name>A0A8H3YGH5_9TREE</name>
<dbReference type="SUPFAM" id="SSF50370">
    <property type="entry name" value="Ricin B-like lectins"/>
    <property type="match status" value="2"/>
</dbReference>
<feature type="chain" id="PRO_5034316029" description="Ricin B lectin domain-containing protein" evidence="1">
    <location>
        <begin position="18"/>
        <end position="312"/>
    </location>
</feature>
<dbReference type="SMART" id="SM00458">
    <property type="entry name" value="RICIN"/>
    <property type="match status" value="2"/>
</dbReference>
<sequence>MFALITASIACALYVQAAGDLDKRAPSQWQLHPFGDTYDRCLGTYSAGLQNGASLAVQPCSTTDALNVFEFERERPGVVRLAGTDFCLDAGLGLKEFKLWSCLPEVPQQQWFYTADNHLAIYNGPGLCATYAGGGCSRIYCFPGISTCSSETYQQWVLTSVGSPPPSPVVKSVNIHPNNNFDLCLAPNGPDVYTQVDGTPVNVVTCSYGSRFFSLQLWDVPAKGTFGPIKMKNKDLCLDAGSTPLQNGRGLKLWTCYDGLYQQTFFRTEDDHLAIYNDVQCADVKREDGTTLQTWQCSGNNPQQIFVVGPEF</sequence>
<feature type="domain" description="Ricin B lectin" evidence="2">
    <location>
        <begin position="167"/>
        <end position="309"/>
    </location>
</feature>
<gene>
    <name evidence="3" type="ORF">NliqN6_3083</name>
</gene>
<feature type="signal peptide" evidence="1">
    <location>
        <begin position="1"/>
        <end position="17"/>
    </location>
</feature>
<dbReference type="Gene3D" id="2.80.10.50">
    <property type="match status" value="2"/>
</dbReference>
<feature type="domain" description="Ricin B lectin" evidence="2">
    <location>
        <begin position="28"/>
        <end position="159"/>
    </location>
</feature>
<dbReference type="InterPro" id="IPR035992">
    <property type="entry name" value="Ricin_B-like_lectins"/>
</dbReference>
<dbReference type="OrthoDB" id="2586527at2759"/>
<reference evidence="3" key="1">
    <citation type="submission" date="2020-07" db="EMBL/GenBank/DDBJ databases">
        <title>Draft Genome Sequence of a Deep-Sea Yeast, Naganishia (Cryptococcus) liquefaciens strain N6.</title>
        <authorList>
            <person name="Han Y.W."/>
            <person name="Kajitani R."/>
            <person name="Morimoto H."/>
            <person name="Parhat M."/>
            <person name="Tsubouchi H."/>
            <person name="Bakenova O."/>
            <person name="Ogata M."/>
            <person name="Argunhan B."/>
            <person name="Aoki R."/>
            <person name="Kajiwara S."/>
            <person name="Itoh T."/>
            <person name="Iwasaki H."/>
        </authorList>
    </citation>
    <scope>NUCLEOTIDE SEQUENCE</scope>
    <source>
        <strain evidence="3">N6</strain>
    </source>
</reference>
<organism evidence="3 4">
    <name type="scientific">Naganishia liquefaciens</name>
    <dbReference type="NCBI Taxonomy" id="104408"/>
    <lineage>
        <taxon>Eukaryota</taxon>
        <taxon>Fungi</taxon>
        <taxon>Dikarya</taxon>
        <taxon>Basidiomycota</taxon>
        <taxon>Agaricomycotina</taxon>
        <taxon>Tremellomycetes</taxon>
        <taxon>Filobasidiales</taxon>
        <taxon>Filobasidiaceae</taxon>
        <taxon>Naganishia</taxon>
    </lineage>
</organism>
<dbReference type="CDD" id="cd00161">
    <property type="entry name" value="beta-trefoil_Ricin-like"/>
    <property type="match status" value="2"/>
</dbReference>
<keyword evidence="4" id="KW-1185">Reference proteome</keyword>
<evidence type="ECO:0000313" key="4">
    <source>
        <dbReference type="Proteomes" id="UP000620104"/>
    </source>
</evidence>
<dbReference type="Pfam" id="PF00652">
    <property type="entry name" value="Ricin_B_lectin"/>
    <property type="match status" value="2"/>
</dbReference>
<dbReference type="Proteomes" id="UP000620104">
    <property type="component" value="Unassembled WGS sequence"/>
</dbReference>